<dbReference type="SMART" id="SM00240">
    <property type="entry name" value="FHA"/>
    <property type="match status" value="1"/>
</dbReference>
<evidence type="ECO:0000256" key="1">
    <source>
        <dbReference type="ARBA" id="ARBA00005575"/>
    </source>
</evidence>
<feature type="cross-link" description="Glycyl lysine isopeptide (Lys-Gly) (interchain with G-Cter in SUMO2)" evidence="9">
    <location>
        <position position="401"/>
    </location>
</feature>
<evidence type="ECO:0000259" key="12">
    <source>
        <dbReference type="PROSITE" id="PS50006"/>
    </source>
</evidence>
<evidence type="ECO:0000256" key="5">
    <source>
        <dbReference type="ARBA" id="ARBA00022777"/>
    </source>
</evidence>
<dbReference type="Proteomes" id="UP001138500">
    <property type="component" value="Unassembled WGS sequence"/>
</dbReference>
<feature type="compositionally biased region" description="Low complexity" evidence="11">
    <location>
        <begin position="735"/>
        <end position="765"/>
    </location>
</feature>
<sequence length="1047" mass="116024">MDEVLAEEQTQPSTQGHLDPRRMGRNNSGLSEADISDVMCILHPCSLAAIGVVTQTAAHNPQHVLHNNGYRDYDDGLTRSEMEEQETFILRNDADTPAQATDLALRFGAKVINPTLGFVFGRKKEICDIVLASDVYKRVSNMHFAIFMNESGVLMLQDFSTNGTMVDHAILRGKQMHAPQTRMLEPGSIIQILSPKPEEVVKFIVRIPSREGHFDAYEHKFQQYIYRKEAAEVKHAKQDAAVRRHITAQAKTQSSHKVTLVKNQFGMHWSGGEKYNVVGLIGKGAFATVYQLATKSEGKLFAAKELEKRKFVKAGILDRKLENEMKIMKAISHPNIVQYVDYQDVANHLYIIMEYVPCGDMQQCLQQYGPLDEDIAKKMAAQVLDSLSYLHKKKITHRDIKPDNILIADMQPDTFTIKLSDFGLSKVVNENETFLKTFCGTLLYCAPEVFPHYDAHVAGRGQKRNRTSANQQFHSYSQTVDIWSFGAVLWFCLCLKPPFEGVADNTGRGMFEKIMMTPLDPTDLLKQGVSAVAVALLTEMLNVDPTARPPPAYCLRHPWFGHSHTVGSPEQGLRAIAEEEEDEYGTGSAVAALSLCENEQAAQRNESQDSYYDDASIHSGSMDFFDPRQSKRLKSSALAYRSQGELAESSPELFHQSNEIDHRPDYVTKRQQTEAPQPKLFGEISQSALNHGALNAQASQAAGATQSAWQSQAGAGAHPSLQGAESMMRDVHMDSPQSSCSESEPAAEPKTPATPEAKPVKAPAKGMPNSTADATPRPQQRRTFNRQICVPFSASFFYEADDPSTHNVEYASRVSGHDFTKEPSLLVSGNISLPTTTAPSGSTTEEDHHDDTDAEPEAPGLEPLMASPRAFVKPPPRLAKLTTTADSFMPITLNISSQHSVWGRDPYNTHTYPDKLDTRVPKRGIILVFDSPARSQHEEDADLTKVPNLYCAVATESRAGIWVNGVHLAPENPQNGGKNYGRLYTGDQITVFRADRDGKGGLKFACEFFHGLCKETRPENEPFKVMTAFPNRTARPGKKAGVVEKEV</sequence>
<dbReference type="SMART" id="SM00220">
    <property type="entry name" value="S_TKc"/>
    <property type="match status" value="1"/>
</dbReference>
<evidence type="ECO:0000256" key="3">
    <source>
        <dbReference type="ARBA" id="ARBA00022679"/>
    </source>
</evidence>
<protein>
    <submittedName>
        <fullName evidence="14">Forkhead associated domain</fullName>
    </submittedName>
</protein>
<evidence type="ECO:0000313" key="15">
    <source>
        <dbReference type="Proteomes" id="UP001138500"/>
    </source>
</evidence>
<evidence type="ECO:0000256" key="6">
    <source>
        <dbReference type="ARBA" id="ARBA00022840"/>
    </source>
</evidence>
<dbReference type="OrthoDB" id="504170at2759"/>
<dbReference type="PROSITE" id="PS50011">
    <property type="entry name" value="PROTEIN_KINASE_DOM"/>
    <property type="match status" value="1"/>
</dbReference>
<keyword evidence="2" id="KW-0723">Serine/threonine-protein kinase</keyword>
<gene>
    <name evidence="14" type="ORF">Tdes44962_MAKER03858</name>
</gene>
<name>A0A9W7SNN3_9PEZI</name>
<proteinExistence type="inferred from homology"/>
<dbReference type="SUPFAM" id="SSF56112">
    <property type="entry name" value="Protein kinase-like (PK-like)"/>
    <property type="match status" value="1"/>
</dbReference>
<dbReference type="FunFam" id="3.30.200.20:FF:000470">
    <property type="entry name" value="Serine/threonine-protein kinase RAD53"/>
    <property type="match status" value="1"/>
</dbReference>
<feature type="region of interest" description="Disordered" evidence="11">
    <location>
        <begin position="1"/>
        <end position="29"/>
    </location>
</feature>
<dbReference type="InterPro" id="IPR011009">
    <property type="entry name" value="Kinase-like_dom_sf"/>
</dbReference>
<evidence type="ECO:0000256" key="4">
    <source>
        <dbReference type="ARBA" id="ARBA00022741"/>
    </source>
</evidence>
<dbReference type="InterPro" id="IPR017441">
    <property type="entry name" value="Protein_kinase_ATP_BS"/>
</dbReference>
<reference evidence="14 15" key="1">
    <citation type="journal article" date="2018" name="IMA Fungus">
        <title>IMA Genome-F 10: Nine draft genome sequences of Claviceps purpurea s.lat., including C. arundinis, C. humidiphila, and C. cf. spartinae, pseudomolecules for the pitch canker pathogen Fusarium circinatum, draft genome of Davidsoniella eucalypti, Grosmannia galeiformis, Quambalaria eucalypti, and Teratosphaeria destructans.</title>
        <authorList>
            <person name="Wingfield B.D."/>
            <person name="Liu M."/>
            <person name="Nguyen H.D."/>
            <person name="Lane F.A."/>
            <person name="Morgan S.W."/>
            <person name="De Vos L."/>
            <person name="Wilken P.M."/>
            <person name="Duong T.A."/>
            <person name="Aylward J."/>
            <person name="Coetzee M.P."/>
            <person name="Dadej K."/>
            <person name="De Beer Z.W."/>
            <person name="Findlay W."/>
            <person name="Havenga M."/>
            <person name="Kolarik M."/>
            <person name="Menzies J.G."/>
            <person name="Naidoo K."/>
            <person name="Pochopski O."/>
            <person name="Shoukouhi P."/>
            <person name="Santana Q.C."/>
            <person name="Seifert K.A."/>
            <person name="Soal N."/>
            <person name="Steenkamp E.T."/>
            <person name="Tatham C.T."/>
            <person name="van der Nest M.A."/>
            <person name="Wingfield M.J."/>
        </authorList>
    </citation>
    <scope>NUCLEOTIDE SEQUENCE [LARGE SCALE GENOMIC DNA]</scope>
    <source>
        <strain evidence="14">CMW44962</strain>
    </source>
</reference>
<dbReference type="InterPro" id="IPR000253">
    <property type="entry name" value="FHA_dom"/>
</dbReference>
<evidence type="ECO:0000256" key="10">
    <source>
        <dbReference type="PROSITE-ProRule" id="PRU10141"/>
    </source>
</evidence>
<evidence type="ECO:0000256" key="8">
    <source>
        <dbReference type="PIRSR" id="PIRSR630616-2"/>
    </source>
</evidence>
<dbReference type="Gene3D" id="1.10.510.10">
    <property type="entry name" value="Transferase(Phosphotransferase) domain 1"/>
    <property type="match status" value="1"/>
</dbReference>
<dbReference type="Gene3D" id="2.60.200.20">
    <property type="match status" value="1"/>
</dbReference>
<accession>A0A9W7SNN3</accession>
<comment type="caution">
    <text evidence="14">The sequence shown here is derived from an EMBL/GenBank/DDBJ whole genome shotgun (WGS) entry which is preliminary data.</text>
</comment>
<keyword evidence="5" id="KW-0418">Kinase</keyword>
<dbReference type="Pfam" id="PF00069">
    <property type="entry name" value="Pkinase"/>
    <property type="match status" value="1"/>
</dbReference>
<dbReference type="PROSITE" id="PS00108">
    <property type="entry name" value="PROTEIN_KINASE_ST"/>
    <property type="match status" value="1"/>
</dbReference>
<dbReference type="InterPro" id="IPR000719">
    <property type="entry name" value="Prot_kinase_dom"/>
</dbReference>
<reference evidence="14 15" key="2">
    <citation type="journal article" date="2021" name="Curr. Genet.">
        <title>Genetic response to nitrogen starvation in the aggressive Eucalyptus foliar pathogen Teratosphaeria destructans.</title>
        <authorList>
            <person name="Havenga M."/>
            <person name="Wingfield B.D."/>
            <person name="Wingfield M.J."/>
            <person name="Dreyer L.L."/>
            <person name="Roets F."/>
            <person name="Aylward J."/>
        </authorList>
    </citation>
    <scope>NUCLEOTIDE SEQUENCE [LARGE SCALE GENOMIC DNA]</scope>
    <source>
        <strain evidence="14">CMW44962</strain>
    </source>
</reference>
<evidence type="ECO:0000256" key="2">
    <source>
        <dbReference type="ARBA" id="ARBA00022527"/>
    </source>
</evidence>
<organism evidence="14 15">
    <name type="scientific">Teratosphaeria destructans</name>
    <dbReference type="NCBI Taxonomy" id="418781"/>
    <lineage>
        <taxon>Eukaryota</taxon>
        <taxon>Fungi</taxon>
        <taxon>Dikarya</taxon>
        <taxon>Ascomycota</taxon>
        <taxon>Pezizomycotina</taxon>
        <taxon>Dothideomycetes</taxon>
        <taxon>Dothideomycetidae</taxon>
        <taxon>Mycosphaerellales</taxon>
        <taxon>Teratosphaeriaceae</taxon>
        <taxon>Teratosphaeria</taxon>
    </lineage>
</organism>
<keyword evidence="4 8" id="KW-0547">Nucleotide-binding</keyword>
<feature type="region of interest" description="Disordered" evidence="11">
    <location>
        <begin position="829"/>
        <end position="869"/>
    </location>
</feature>
<dbReference type="EMBL" id="RIBY02002056">
    <property type="protein sequence ID" value="KAH9825935.1"/>
    <property type="molecule type" value="Genomic_DNA"/>
</dbReference>
<feature type="active site" description="Proton acceptor" evidence="7">
    <location>
        <position position="399"/>
    </location>
</feature>
<comment type="similarity">
    <text evidence="1">Belongs to the protein kinase superfamily. CAMK Ser/Thr protein kinase family. CHEK2 subfamily.</text>
</comment>
<feature type="domain" description="Protein kinase" evidence="13">
    <location>
        <begin position="275"/>
        <end position="560"/>
    </location>
</feature>
<feature type="region of interest" description="Disordered" evidence="11">
    <location>
        <begin position="732"/>
        <end position="784"/>
    </location>
</feature>
<feature type="binding site" evidence="8">
    <location>
        <position position="421"/>
    </location>
    <ligand>
        <name>ATP</name>
        <dbReference type="ChEBI" id="CHEBI:30616"/>
    </ligand>
</feature>
<dbReference type="PROSITE" id="PS50006">
    <property type="entry name" value="FHA_DOMAIN"/>
    <property type="match status" value="1"/>
</dbReference>
<evidence type="ECO:0000256" key="7">
    <source>
        <dbReference type="PIRSR" id="PIRSR630616-1"/>
    </source>
</evidence>
<dbReference type="PANTHER" id="PTHR24350">
    <property type="entry name" value="SERINE/THREONINE-PROTEIN KINASE IAL-RELATED"/>
    <property type="match status" value="1"/>
</dbReference>
<evidence type="ECO:0000313" key="14">
    <source>
        <dbReference type="EMBL" id="KAH9825935.1"/>
    </source>
</evidence>
<dbReference type="Pfam" id="PF00498">
    <property type="entry name" value="FHA"/>
    <property type="match status" value="1"/>
</dbReference>
<feature type="binding site" evidence="8 10">
    <location>
        <position position="304"/>
    </location>
    <ligand>
        <name>ATP</name>
        <dbReference type="ChEBI" id="CHEBI:30616"/>
    </ligand>
</feature>
<dbReference type="PROSITE" id="PS00107">
    <property type="entry name" value="PROTEIN_KINASE_ATP"/>
    <property type="match status" value="1"/>
</dbReference>
<keyword evidence="3" id="KW-0808">Transferase</keyword>
<dbReference type="GO" id="GO:0004674">
    <property type="term" value="F:protein serine/threonine kinase activity"/>
    <property type="evidence" value="ECO:0007669"/>
    <property type="project" value="UniProtKB-KW"/>
</dbReference>
<dbReference type="InterPro" id="IPR030616">
    <property type="entry name" value="Aur-like"/>
</dbReference>
<keyword evidence="6 8" id="KW-0067">ATP-binding</keyword>
<evidence type="ECO:0000259" key="13">
    <source>
        <dbReference type="PROSITE" id="PS50011"/>
    </source>
</evidence>
<keyword evidence="15" id="KW-1185">Reference proteome</keyword>
<dbReference type="GO" id="GO:0005524">
    <property type="term" value="F:ATP binding"/>
    <property type="evidence" value="ECO:0007669"/>
    <property type="project" value="UniProtKB-UniRule"/>
</dbReference>
<dbReference type="SUPFAM" id="SSF49879">
    <property type="entry name" value="SMAD/FHA domain"/>
    <property type="match status" value="1"/>
</dbReference>
<evidence type="ECO:0000256" key="11">
    <source>
        <dbReference type="SAM" id="MobiDB-lite"/>
    </source>
</evidence>
<feature type="domain" description="FHA" evidence="12">
    <location>
        <begin position="118"/>
        <end position="171"/>
    </location>
</feature>
<dbReference type="AlphaFoldDB" id="A0A9W7SNN3"/>
<evidence type="ECO:0000256" key="9">
    <source>
        <dbReference type="PIRSR" id="PIRSR630616-3"/>
    </source>
</evidence>
<dbReference type="InterPro" id="IPR008984">
    <property type="entry name" value="SMAD_FHA_dom_sf"/>
</dbReference>
<feature type="compositionally biased region" description="Polar residues" evidence="11">
    <location>
        <begin position="768"/>
        <end position="778"/>
    </location>
</feature>
<dbReference type="InterPro" id="IPR008271">
    <property type="entry name" value="Ser/Thr_kinase_AS"/>
</dbReference>
<feature type="compositionally biased region" description="Polar residues" evidence="11">
    <location>
        <begin position="829"/>
        <end position="842"/>
    </location>
</feature>